<dbReference type="EMBL" id="JAEPRC010000134">
    <property type="protein sequence ID" value="KAG2207134.1"/>
    <property type="molecule type" value="Genomic_DNA"/>
</dbReference>
<name>A0A8H7R9E8_9FUNG</name>
<proteinExistence type="predicted"/>
<reference evidence="2" key="1">
    <citation type="submission" date="2020-12" db="EMBL/GenBank/DDBJ databases">
        <title>Metabolic potential, ecology and presence of endohyphal bacteria is reflected in genomic diversity of Mucoromycotina.</title>
        <authorList>
            <person name="Muszewska A."/>
            <person name="Okrasinska A."/>
            <person name="Steczkiewicz K."/>
            <person name="Drgas O."/>
            <person name="Orlowska M."/>
            <person name="Perlinska-Lenart U."/>
            <person name="Aleksandrzak-Piekarczyk T."/>
            <person name="Szatraj K."/>
            <person name="Zielenkiewicz U."/>
            <person name="Pilsyk S."/>
            <person name="Malc E."/>
            <person name="Mieczkowski P."/>
            <person name="Kruszewska J.S."/>
            <person name="Biernat P."/>
            <person name="Pawlowska J."/>
        </authorList>
    </citation>
    <scope>NUCLEOTIDE SEQUENCE</scope>
    <source>
        <strain evidence="2">CBS 226.32</strain>
    </source>
</reference>
<keyword evidence="3" id="KW-1185">Reference proteome</keyword>
<dbReference type="AlphaFoldDB" id="A0A8H7R9E8"/>
<dbReference type="Gene3D" id="1.10.443.20">
    <property type="entry name" value="Centromere DNA-binding protein complex CBF3 subunit, domain 2"/>
    <property type="match status" value="1"/>
</dbReference>
<sequence length="245" mass="28476">MNTQQNNSVSSSNEQEIRRMIDNNVAMHSSNQMVLPKSMIQRPINNIKAYFTKHAEWKQWCHGKGFSDDECVTNAKLSFFLNNFVTTRERKLRKMKKALGWNPNGVARGPLVQSFMDTLEKKRAQNERNAFFSNLFSLKIENQGVTKYVSLVATIAFGKTNQHEKIEYDFAVRHLQAEICFIGAFATNIFLRFYYKNEPFPNFTSSDRWYETCVVKDDDPFTQVRYSSTSTQYKACMPALKHAKE</sequence>
<dbReference type="GO" id="GO:0003677">
    <property type="term" value="F:DNA binding"/>
    <property type="evidence" value="ECO:0007669"/>
    <property type="project" value="InterPro"/>
</dbReference>
<evidence type="ECO:0000259" key="1">
    <source>
        <dbReference type="Pfam" id="PF16787"/>
    </source>
</evidence>
<evidence type="ECO:0000313" key="3">
    <source>
        <dbReference type="Proteomes" id="UP000650833"/>
    </source>
</evidence>
<protein>
    <recommendedName>
        <fullName evidence="1">Ndc10 domain-containing protein</fullName>
    </recommendedName>
</protein>
<dbReference type="Proteomes" id="UP000650833">
    <property type="component" value="Unassembled WGS sequence"/>
</dbReference>
<dbReference type="InterPro" id="IPR038279">
    <property type="entry name" value="Ndc10_dom2_sf"/>
</dbReference>
<accession>A0A8H7R9E8</accession>
<gene>
    <name evidence="2" type="ORF">INT46_003537</name>
</gene>
<comment type="caution">
    <text evidence="2">The sequence shown here is derived from an EMBL/GenBank/DDBJ whole genome shotgun (WGS) entry which is preliminary data.</text>
</comment>
<dbReference type="Pfam" id="PF16787">
    <property type="entry name" value="NDC10_II"/>
    <property type="match status" value="1"/>
</dbReference>
<feature type="domain" description="Ndc10" evidence="1">
    <location>
        <begin position="113"/>
        <end position="231"/>
    </location>
</feature>
<organism evidence="2 3">
    <name type="scientific">Mucor plumbeus</name>
    <dbReference type="NCBI Taxonomy" id="97098"/>
    <lineage>
        <taxon>Eukaryota</taxon>
        <taxon>Fungi</taxon>
        <taxon>Fungi incertae sedis</taxon>
        <taxon>Mucoromycota</taxon>
        <taxon>Mucoromycotina</taxon>
        <taxon>Mucoromycetes</taxon>
        <taxon>Mucorales</taxon>
        <taxon>Mucorineae</taxon>
        <taxon>Mucoraceae</taxon>
        <taxon>Mucor</taxon>
    </lineage>
</organism>
<dbReference type="OrthoDB" id="2277573at2759"/>
<evidence type="ECO:0000313" key="2">
    <source>
        <dbReference type="EMBL" id="KAG2207134.1"/>
    </source>
</evidence>
<dbReference type="InterPro" id="IPR031872">
    <property type="entry name" value="NDC10_II"/>
</dbReference>